<comment type="caution">
    <text evidence="1">The sequence shown here is derived from an EMBL/GenBank/DDBJ whole genome shotgun (WGS) entry which is preliminary data.</text>
</comment>
<evidence type="ECO:0000313" key="2">
    <source>
        <dbReference type="Proteomes" id="UP000192813"/>
    </source>
</evidence>
<reference evidence="2" key="1">
    <citation type="submission" date="2017-12" db="EMBL/GenBank/DDBJ databases">
        <title>FDA dAtabase for Regulatory Grade micrObial Sequences (FDA-ARGOS): Supporting development and validation of Infectious Disease Dx tests.</title>
        <authorList>
            <person name="Hoffmann M."/>
            <person name="Allard M."/>
            <person name="Evans P."/>
            <person name="Brown E."/>
            <person name="Tallon L."/>
            <person name="Sadzewicz L."/>
            <person name="Sengamalay N."/>
            <person name="Ott S."/>
            <person name="Godinez A."/>
            <person name="Nagaraj S."/>
            <person name="Vavikolanu K."/>
            <person name="Aluvathingal J."/>
            <person name="Nadendla S."/>
            <person name="Sichtig H."/>
        </authorList>
    </citation>
    <scope>NUCLEOTIDE SEQUENCE [LARGE SCALE GENOMIC DNA]</scope>
    <source>
        <strain evidence="2">FDAARGOS_249</strain>
    </source>
</reference>
<dbReference type="EMBL" id="NBTM02000001">
    <property type="protein sequence ID" value="PNL90857.1"/>
    <property type="molecule type" value="Genomic_DNA"/>
</dbReference>
<sequence length="156" mass="18149">MTNWNKFDKDLDLDALQEAVNEAAENGGDFPEIPNGEYEVEVVEMELKETKKGDPMMTIRFKILEGSYKNQLIFFNQVMNPSVDYFGMQVNGANTMLRNLWDADKSEVNFESFSQYAELIKTIYKDIDGQFEYLLKKGENKKGYDTYEITDIFEVE</sequence>
<evidence type="ECO:0000313" key="1">
    <source>
        <dbReference type="EMBL" id="PNL90857.1"/>
    </source>
</evidence>
<proteinExistence type="predicted"/>
<dbReference type="AlphaFoldDB" id="A0A2J9PKM8"/>
<dbReference type="Pfam" id="PF05037">
    <property type="entry name" value="DUF669"/>
    <property type="match status" value="1"/>
</dbReference>
<dbReference type="InterPro" id="IPR007731">
    <property type="entry name" value="DUF669"/>
</dbReference>
<name>A0A2J9PKM8_9LACT</name>
<dbReference type="RefSeq" id="WP_083067633.1">
    <property type="nucleotide sequence ID" value="NZ_JBMAKP010000010.1"/>
</dbReference>
<dbReference type="Proteomes" id="UP000192813">
    <property type="component" value="Unassembled WGS sequence"/>
</dbReference>
<organism evidence="1 2">
    <name type="scientific">Aerococcus viridans</name>
    <dbReference type="NCBI Taxonomy" id="1377"/>
    <lineage>
        <taxon>Bacteria</taxon>
        <taxon>Bacillati</taxon>
        <taxon>Bacillota</taxon>
        <taxon>Bacilli</taxon>
        <taxon>Lactobacillales</taxon>
        <taxon>Aerococcaceae</taxon>
        <taxon>Aerococcus</taxon>
    </lineage>
</organism>
<gene>
    <name evidence="1" type="ORF">A6J77_000670</name>
</gene>
<protein>
    <submittedName>
        <fullName evidence="1">DUF669 domain-containing protein</fullName>
    </submittedName>
</protein>
<accession>A0A2J9PKM8</accession>